<dbReference type="Proteomes" id="UP000236291">
    <property type="component" value="Unassembled WGS sequence"/>
</dbReference>
<feature type="non-terminal residue" evidence="1">
    <location>
        <position position="1"/>
    </location>
</feature>
<dbReference type="EMBL" id="ASHM01018532">
    <property type="protein sequence ID" value="PNY00115.1"/>
    <property type="molecule type" value="Genomic_DNA"/>
</dbReference>
<name>A0A2K3NAR8_TRIPR</name>
<proteinExistence type="predicted"/>
<reference evidence="1 2" key="2">
    <citation type="journal article" date="2017" name="Front. Plant Sci.">
        <title>Gene Classification and Mining of Molecular Markers Useful in Red Clover (Trifolium pratense) Breeding.</title>
        <authorList>
            <person name="Istvanek J."/>
            <person name="Dluhosova J."/>
            <person name="Dluhos P."/>
            <person name="Patkova L."/>
            <person name="Nedelnik J."/>
            <person name="Repkova J."/>
        </authorList>
    </citation>
    <scope>NUCLEOTIDE SEQUENCE [LARGE SCALE GENOMIC DNA]</scope>
    <source>
        <strain evidence="2">cv. Tatra</strain>
        <tissue evidence="1">Young leaves</tissue>
    </source>
</reference>
<protein>
    <submittedName>
        <fullName evidence="1">Uncharacterized protein</fullName>
    </submittedName>
</protein>
<gene>
    <name evidence="1" type="ORF">L195_g023391</name>
</gene>
<organism evidence="1 2">
    <name type="scientific">Trifolium pratense</name>
    <name type="common">Red clover</name>
    <dbReference type="NCBI Taxonomy" id="57577"/>
    <lineage>
        <taxon>Eukaryota</taxon>
        <taxon>Viridiplantae</taxon>
        <taxon>Streptophyta</taxon>
        <taxon>Embryophyta</taxon>
        <taxon>Tracheophyta</taxon>
        <taxon>Spermatophyta</taxon>
        <taxon>Magnoliopsida</taxon>
        <taxon>eudicotyledons</taxon>
        <taxon>Gunneridae</taxon>
        <taxon>Pentapetalae</taxon>
        <taxon>rosids</taxon>
        <taxon>fabids</taxon>
        <taxon>Fabales</taxon>
        <taxon>Fabaceae</taxon>
        <taxon>Papilionoideae</taxon>
        <taxon>50 kb inversion clade</taxon>
        <taxon>NPAAA clade</taxon>
        <taxon>Hologalegina</taxon>
        <taxon>IRL clade</taxon>
        <taxon>Trifolieae</taxon>
        <taxon>Trifolium</taxon>
    </lineage>
</organism>
<sequence>AKPAITLGLIRAGALQNATAAVPGAAQSYSIVCNWKIRIWGDSNAEAAISSGLIRAGVAQCYRG</sequence>
<accession>A0A2K3NAR8</accession>
<evidence type="ECO:0000313" key="2">
    <source>
        <dbReference type="Proteomes" id="UP000236291"/>
    </source>
</evidence>
<evidence type="ECO:0000313" key="1">
    <source>
        <dbReference type="EMBL" id="PNY00115.1"/>
    </source>
</evidence>
<reference evidence="1 2" key="1">
    <citation type="journal article" date="2014" name="Am. J. Bot.">
        <title>Genome assembly and annotation for red clover (Trifolium pratense; Fabaceae).</title>
        <authorList>
            <person name="Istvanek J."/>
            <person name="Jaros M."/>
            <person name="Krenek A."/>
            <person name="Repkova J."/>
        </authorList>
    </citation>
    <scope>NUCLEOTIDE SEQUENCE [LARGE SCALE GENOMIC DNA]</scope>
    <source>
        <strain evidence="2">cv. Tatra</strain>
        <tissue evidence="1">Young leaves</tissue>
    </source>
</reference>
<dbReference type="AlphaFoldDB" id="A0A2K3NAR8"/>
<comment type="caution">
    <text evidence="1">The sequence shown here is derived from an EMBL/GenBank/DDBJ whole genome shotgun (WGS) entry which is preliminary data.</text>
</comment>